<feature type="domain" description="Ketopantoate reductase N-terminal" evidence="13">
    <location>
        <begin position="11"/>
        <end position="153"/>
    </location>
</feature>
<keyword evidence="18" id="KW-1185">Reference proteome</keyword>
<sequence>MKKSGCEHVKIGVIGGGSVGLLFAYYFSFGHEVTVIARRKEQAEAIEEKGIRLLEDEQEMIRNVRGRTELDPDCDLLFVAVKEHQLGGVLPELEQAAPRDIMFLQNGMAHIPVLDKWQTGHRIYTGSVEHGAVRVDDRTFRHTGKGAVKWSAFRSPSASRLKKELASVHEAFPFIWCEDWYKTLAGKLIVNACINPLTALLRVENGALLEEPMYEAYMKLVFEEASRILKLEDRQAAWDHVLSVCRRTKSNTSSMLADVLAGRKTEADAIMGYLLKRAKESEESAPHLTFLYRSIKALENEWS</sequence>
<evidence type="ECO:0000313" key="15">
    <source>
        <dbReference type="EMBL" id="OLF87598.1"/>
    </source>
</evidence>
<evidence type="ECO:0000259" key="14">
    <source>
        <dbReference type="Pfam" id="PF08546"/>
    </source>
</evidence>
<evidence type="ECO:0000256" key="10">
    <source>
        <dbReference type="ARBA" id="ARBA00048793"/>
    </source>
</evidence>
<dbReference type="Pfam" id="PF02558">
    <property type="entry name" value="ApbA"/>
    <property type="match status" value="1"/>
</dbReference>
<dbReference type="GO" id="GO:0008677">
    <property type="term" value="F:2-dehydropantoate 2-reductase activity"/>
    <property type="evidence" value="ECO:0007669"/>
    <property type="project" value="UniProtKB-EC"/>
</dbReference>
<keyword evidence="12" id="KW-0472">Membrane</keyword>
<keyword evidence="8 11" id="KW-0560">Oxidoreductase</keyword>
<dbReference type="GO" id="GO:0015940">
    <property type="term" value="P:pantothenate biosynthetic process"/>
    <property type="evidence" value="ECO:0007669"/>
    <property type="project" value="UniProtKB-UniPathway"/>
</dbReference>
<dbReference type="GO" id="GO:0050661">
    <property type="term" value="F:NADP binding"/>
    <property type="evidence" value="ECO:0007669"/>
    <property type="project" value="TreeGrafter"/>
</dbReference>
<organism evidence="15 17">
    <name type="scientific">Bacillus paralicheniformis</name>
    <dbReference type="NCBI Taxonomy" id="1648923"/>
    <lineage>
        <taxon>Bacteria</taxon>
        <taxon>Bacillati</taxon>
        <taxon>Bacillota</taxon>
        <taxon>Bacilli</taxon>
        <taxon>Bacillales</taxon>
        <taxon>Bacillaceae</taxon>
        <taxon>Bacillus</taxon>
    </lineage>
</organism>
<evidence type="ECO:0000256" key="12">
    <source>
        <dbReference type="SAM" id="Phobius"/>
    </source>
</evidence>
<reference evidence="15 17" key="1">
    <citation type="journal article" date="2016" name="Front. Microbiol.">
        <title>High-Level Heat Resistance of Spores of Bacillus amyloliquefaciens and Bacillus licheniformis Results from the Presence of a spoVA Operon in a Tn1546 Transposon.</title>
        <authorList>
            <person name="Berendsen E.M."/>
            <person name="Koning R.A."/>
            <person name="Boekhorst J."/>
            <person name="de Jong A."/>
            <person name="Kuipers O.P."/>
            <person name="Wells-Bennik M.H."/>
        </authorList>
    </citation>
    <scope>NUCLEOTIDE SEQUENCE [LARGE SCALE GENOMIC DNA]</scope>
    <source>
        <strain evidence="15 17">B4121</strain>
    </source>
</reference>
<dbReference type="Proteomes" id="UP000429980">
    <property type="component" value="Unassembled WGS sequence"/>
</dbReference>
<evidence type="ECO:0000256" key="1">
    <source>
        <dbReference type="ARBA" id="ARBA00002919"/>
    </source>
</evidence>
<protein>
    <recommendedName>
        <fullName evidence="5 11">2-dehydropantoate 2-reductase</fullName>
        <ecNumber evidence="4 11">1.1.1.169</ecNumber>
    </recommendedName>
    <alternativeName>
        <fullName evidence="9 11">Ketopantoate reductase</fullName>
    </alternativeName>
</protein>
<comment type="function">
    <text evidence="1 11">Catalyzes the NADPH-dependent reduction of ketopantoate into pantoic acid.</text>
</comment>
<evidence type="ECO:0000256" key="5">
    <source>
        <dbReference type="ARBA" id="ARBA00019465"/>
    </source>
</evidence>
<reference evidence="16 18" key="2">
    <citation type="submission" date="2019-06" db="EMBL/GenBank/DDBJ databases">
        <title>Genome sequence analysis of &gt;100 Bacillus licheniformis strains suggests intrinsic resistance to this species.</title>
        <authorList>
            <person name="Wels M."/>
            <person name="Siezen R.J."/>
            <person name="Johansen E."/>
            <person name="Stuer-Lauridsen B."/>
            <person name="Bjerre K."/>
            <person name="Nielsen B.K.K."/>
        </authorList>
    </citation>
    <scope>NUCLEOTIDE SEQUENCE [LARGE SCALE GENOMIC DNA]</scope>
    <source>
        <strain evidence="16 18">BAC-15381</strain>
    </source>
</reference>
<evidence type="ECO:0000256" key="9">
    <source>
        <dbReference type="ARBA" id="ARBA00032024"/>
    </source>
</evidence>
<comment type="caution">
    <text evidence="15">The sequence shown here is derived from an EMBL/GenBank/DDBJ whole genome shotgun (WGS) entry which is preliminary data.</text>
</comment>
<dbReference type="EC" id="1.1.1.169" evidence="4 11"/>
<accession>A0A6I7TG38</accession>
<dbReference type="NCBIfam" id="TIGR00745">
    <property type="entry name" value="apbA_panE"/>
    <property type="match status" value="1"/>
</dbReference>
<comment type="pathway">
    <text evidence="2 11">Cofactor biosynthesis; (R)-pantothenate biosynthesis; (R)-pantoate from 3-methyl-2-oxobutanoate: step 2/2.</text>
</comment>
<gene>
    <name evidence="15" type="ORF">B4121_4050</name>
    <name evidence="16" type="ORF">CHCC15381_1025</name>
</gene>
<evidence type="ECO:0000256" key="4">
    <source>
        <dbReference type="ARBA" id="ARBA00013014"/>
    </source>
</evidence>
<evidence type="ECO:0000256" key="7">
    <source>
        <dbReference type="ARBA" id="ARBA00022857"/>
    </source>
</evidence>
<comment type="catalytic activity">
    <reaction evidence="10 11">
        <text>(R)-pantoate + NADP(+) = 2-dehydropantoate + NADPH + H(+)</text>
        <dbReference type="Rhea" id="RHEA:16233"/>
        <dbReference type="ChEBI" id="CHEBI:11561"/>
        <dbReference type="ChEBI" id="CHEBI:15378"/>
        <dbReference type="ChEBI" id="CHEBI:15980"/>
        <dbReference type="ChEBI" id="CHEBI:57783"/>
        <dbReference type="ChEBI" id="CHEBI:58349"/>
        <dbReference type="EC" id="1.1.1.169"/>
    </reaction>
</comment>
<dbReference type="InterPro" id="IPR003710">
    <property type="entry name" value="ApbA"/>
</dbReference>
<dbReference type="GO" id="GO:0005737">
    <property type="term" value="C:cytoplasm"/>
    <property type="evidence" value="ECO:0007669"/>
    <property type="project" value="TreeGrafter"/>
</dbReference>
<dbReference type="UniPathway" id="UPA00028">
    <property type="reaction ID" value="UER00004"/>
</dbReference>
<dbReference type="PANTHER" id="PTHR43765">
    <property type="entry name" value="2-DEHYDROPANTOATE 2-REDUCTASE-RELATED"/>
    <property type="match status" value="1"/>
</dbReference>
<dbReference type="SUPFAM" id="SSF48179">
    <property type="entry name" value="6-phosphogluconate dehydrogenase C-terminal domain-like"/>
    <property type="match status" value="1"/>
</dbReference>
<dbReference type="PANTHER" id="PTHR43765:SF2">
    <property type="entry name" value="2-DEHYDROPANTOATE 2-REDUCTASE"/>
    <property type="match status" value="1"/>
</dbReference>
<dbReference type="InterPro" id="IPR013752">
    <property type="entry name" value="KPA_reductase"/>
</dbReference>
<proteinExistence type="inferred from homology"/>
<dbReference type="Gene3D" id="1.10.1040.10">
    <property type="entry name" value="N-(1-d-carboxylethyl)-l-norvaline Dehydrogenase, domain 2"/>
    <property type="match status" value="1"/>
</dbReference>
<dbReference type="Proteomes" id="UP000185604">
    <property type="component" value="Unassembled WGS sequence"/>
</dbReference>
<dbReference type="InterPro" id="IPR013332">
    <property type="entry name" value="KPR_N"/>
</dbReference>
<name>A0A6I7TG38_9BACI</name>
<dbReference type="Pfam" id="PF08546">
    <property type="entry name" value="ApbA_C"/>
    <property type="match status" value="1"/>
</dbReference>
<dbReference type="SUPFAM" id="SSF51735">
    <property type="entry name" value="NAD(P)-binding Rossmann-fold domains"/>
    <property type="match status" value="1"/>
</dbReference>
<dbReference type="AlphaFoldDB" id="A0A6I7TG38"/>
<feature type="domain" description="Ketopantoate reductase C-terminal" evidence="14">
    <location>
        <begin position="183"/>
        <end position="299"/>
    </location>
</feature>
<keyword evidence="12" id="KW-1133">Transmembrane helix</keyword>
<feature type="transmembrane region" description="Helical" evidence="12">
    <location>
        <begin position="12"/>
        <end position="29"/>
    </location>
</feature>
<evidence type="ECO:0000256" key="11">
    <source>
        <dbReference type="RuleBase" id="RU362068"/>
    </source>
</evidence>
<evidence type="ECO:0000313" key="17">
    <source>
        <dbReference type="Proteomes" id="UP000185604"/>
    </source>
</evidence>
<dbReference type="Gene3D" id="3.40.50.720">
    <property type="entry name" value="NAD(P)-binding Rossmann-like Domain"/>
    <property type="match status" value="1"/>
</dbReference>
<dbReference type="InterPro" id="IPR050838">
    <property type="entry name" value="Ketopantoate_reductase"/>
</dbReference>
<evidence type="ECO:0000256" key="3">
    <source>
        <dbReference type="ARBA" id="ARBA00007870"/>
    </source>
</evidence>
<dbReference type="NCBIfam" id="NF005093">
    <property type="entry name" value="PRK06522.2-4"/>
    <property type="match status" value="1"/>
</dbReference>
<dbReference type="InterPro" id="IPR008927">
    <property type="entry name" value="6-PGluconate_DH-like_C_sf"/>
</dbReference>
<evidence type="ECO:0000259" key="13">
    <source>
        <dbReference type="Pfam" id="PF02558"/>
    </source>
</evidence>
<keyword evidence="7 11" id="KW-0521">NADP</keyword>
<dbReference type="EMBL" id="NILF01000069">
    <property type="protein sequence ID" value="TWL32803.1"/>
    <property type="molecule type" value="Genomic_DNA"/>
</dbReference>
<dbReference type="EMBL" id="LKPO01000026">
    <property type="protein sequence ID" value="OLF87598.1"/>
    <property type="molecule type" value="Genomic_DNA"/>
</dbReference>
<evidence type="ECO:0000313" key="18">
    <source>
        <dbReference type="Proteomes" id="UP000429980"/>
    </source>
</evidence>
<comment type="similarity">
    <text evidence="3 11">Belongs to the ketopantoate reductase family.</text>
</comment>
<keyword evidence="6 11" id="KW-0566">Pantothenate biosynthesis</keyword>
<keyword evidence="12" id="KW-0812">Transmembrane</keyword>
<dbReference type="InterPro" id="IPR036291">
    <property type="entry name" value="NAD(P)-bd_dom_sf"/>
</dbReference>
<evidence type="ECO:0000256" key="6">
    <source>
        <dbReference type="ARBA" id="ARBA00022655"/>
    </source>
</evidence>
<evidence type="ECO:0000256" key="2">
    <source>
        <dbReference type="ARBA" id="ARBA00004994"/>
    </source>
</evidence>
<dbReference type="InterPro" id="IPR013328">
    <property type="entry name" value="6PGD_dom2"/>
</dbReference>
<evidence type="ECO:0000313" key="16">
    <source>
        <dbReference type="EMBL" id="TWL32803.1"/>
    </source>
</evidence>
<evidence type="ECO:0000256" key="8">
    <source>
        <dbReference type="ARBA" id="ARBA00023002"/>
    </source>
</evidence>